<protein>
    <submittedName>
        <fullName evidence="1">Uncharacterized protein</fullName>
    </submittedName>
</protein>
<evidence type="ECO:0000313" key="1">
    <source>
        <dbReference type="EMBL" id="QHT84428.1"/>
    </source>
</evidence>
<organism evidence="1">
    <name type="scientific">viral metagenome</name>
    <dbReference type="NCBI Taxonomy" id="1070528"/>
    <lineage>
        <taxon>unclassified sequences</taxon>
        <taxon>metagenomes</taxon>
        <taxon>organismal metagenomes</taxon>
    </lineage>
</organism>
<dbReference type="EMBL" id="MN740017">
    <property type="protein sequence ID" value="QHT84428.1"/>
    <property type="molecule type" value="Genomic_DNA"/>
</dbReference>
<sequence>MNNHTQVTQLYHHSPQLCGVCKESNTKEEFVSMCHKWREYGGYSAGALPRYTCSKECLDYYEKNYKCNHCNIVTYDWNQYIKASDGFTYCDNENEITVGDKPCYYIKFDLPYWDNE</sequence>
<reference evidence="1" key="1">
    <citation type="journal article" date="2020" name="Nature">
        <title>Giant virus diversity and host interactions through global metagenomics.</title>
        <authorList>
            <person name="Schulz F."/>
            <person name="Roux S."/>
            <person name="Paez-Espino D."/>
            <person name="Jungbluth S."/>
            <person name="Walsh D.A."/>
            <person name="Denef V.J."/>
            <person name="McMahon K.D."/>
            <person name="Konstantinidis K.T."/>
            <person name="Eloe-Fadrosh E.A."/>
            <person name="Kyrpides N.C."/>
            <person name="Woyke T."/>
        </authorList>
    </citation>
    <scope>NUCLEOTIDE SEQUENCE</scope>
    <source>
        <strain evidence="1">GVMAG-M-3300023184-177</strain>
    </source>
</reference>
<name>A0A6C0HUL0_9ZZZZ</name>
<proteinExistence type="predicted"/>
<accession>A0A6C0HUL0</accession>
<dbReference type="AlphaFoldDB" id="A0A6C0HUL0"/>